<accession>A0A370S273</accession>
<dbReference type="InterPro" id="IPR037146">
    <property type="entry name" value="Colicin/pyocin_DNase_dom_sf"/>
</dbReference>
<sequence>MQRNGITLPPIVVRPDKQDEYLHYLGQGDGSGRNVDFAPLGEILDLENAYKSVSGNLAQVLEVELAHVRNGGDSIPLPPLEALARELRFRDSLIVRKYTALLSTQDVAIQRFGQAQVERFYNSGRLPQVNRRNSGVTVLQAYSALFNAKLLVEGIGLLNTQSARLREVVAVVQAQETERIAQEQARLAAEHARQVAEEQARAAQDQARRMAQELARIAAANEIKRLAEEQARLAAQARERKLAEERATLEAEAEAGRLAEEKRRLEDAEQANRSIEDQRPGLGHGVPLRLQGNVANAQLVFATSSGAVAIADNLMAGLAVVIRSAVAGLSGLAAGTASGLMVGVSAFIYSPTLGNGELPERFVLSHPLSDLLPGPLPDLHRLASERALLDLPVRLSPRPLTSNLVELLVVPVGGKRLPSGVRVIAAGYNPGENTYGTTLTDLPPTTVVWTPSVTPTDSSTQLPVEESAPPRYFGGNLVPIEGRIDTYPVPGNIHFDDFILVFPPESGLPPQYVMFRDRRNDPGVASGYGEPVPSRWLEAAAQGEGAAIPAEIAEKLRGRQFKSFRAFRERLWKAVFNEERLAELFNAASLSEMKNGKAPIVRDSDFAGARVKYELHHKLGLAEGGDLYNADNISIVTPKAHIEIHKGL</sequence>
<evidence type="ECO:0000256" key="8">
    <source>
        <dbReference type="SAM" id="MobiDB-lite"/>
    </source>
</evidence>
<evidence type="ECO:0000256" key="5">
    <source>
        <dbReference type="ARBA" id="ARBA00022801"/>
    </source>
</evidence>
<name>A0A370S273_PSEJE</name>
<keyword evidence="6" id="KW-0044">Antibiotic</keyword>
<feature type="region of interest" description="Disordered" evidence="8">
    <location>
        <begin position="251"/>
        <end position="283"/>
    </location>
</feature>
<proteinExistence type="inferred from homology"/>
<keyword evidence="2" id="KW-0929">Antimicrobial</keyword>
<evidence type="ECO:0000256" key="3">
    <source>
        <dbReference type="ARBA" id="ARBA00022722"/>
    </source>
</evidence>
<evidence type="ECO:0000259" key="9">
    <source>
        <dbReference type="Pfam" id="PF06958"/>
    </source>
</evidence>
<dbReference type="Gene3D" id="3.90.540.10">
    <property type="entry name" value="Colicin/pyocin, DNase domain"/>
    <property type="match status" value="1"/>
</dbReference>
<comment type="similarity">
    <text evidence="1">Belongs to the colicin/pyosin nuclease family.</text>
</comment>
<evidence type="ECO:0000256" key="6">
    <source>
        <dbReference type="ARBA" id="ARBA00023022"/>
    </source>
</evidence>
<evidence type="ECO:0000313" key="10">
    <source>
        <dbReference type="EMBL" id="RDL13837.1"/>
    </source>
</evidence>
<keyword evidence="5" id="KW-0378">Hydrolase</keyword>
<keyword evidence="3" id="KW-0540">Nuclease</keyword>
<dbReference type="InterPro" id="IPR036302">
    <property type="entry name" value="Pyosin/cloacin_T_dom_sf"/>
</dbReference>
<dbReference type="AlphaFoldDB" id="A0A370S273"/>
<dbReference type="GO" id="GO:0016787">
    <property type="term" value="F:hydrolase activity"/>
    <property type="evidence" value="ECO:0007669"/>
    <property type="project" value="UniProtKB-KW"/>
</dbReference>
<evidence type="ECO:0000313" key="11">
    <source>
        <dbReference type="Proteomes" id="UP000255365"/>
    </source>
</evidence>
<dbReference type="Pfam" id="PF06958">
    <property type="entry name" value="Pyocin_S"/>
    <property type="match status" value="1"/>
</dbReference>
<dbReference type="InterPro" id="IPR003060">
    <property type="entry name" value="Pyocin_killer"/>
</dbReference>
<dbReference type="InterPro" id="IPR044925">
    <property type="entry name" value="His-Me_finger_sf"/>
</dbReference>
<dbReference type="Pfam" id="PF21431">
    <property type="entry name" value="Col-Pyo_DNase"/>
    <property type="match status" value="1"/>
</dbReference>
<dbReference type="Proteomes" id="UP000255365">
    <property type="component" value="Unassembled WGS sequence"/>
</dbReference>
<dbReference type="GO" id="GO:0005102">
    <property type="term" value="F:signaling receptor binding"/>
    <property type="evidence" value="ECO:0007669"/>
    <property type="project" value="InterPro"/>
</dbReference>
<dbReference type="SUPFAM" id="SSF69369">
    <property type="entry name" value="Cloacin translocation domain"/>
    <property type="match status" value="1"/>
</dbReference>
<protein>
    <submittedName>
        <fullName evidence="10">S-type pyocin</fullName>
    </submittedName>
</protein>
<organism evidence="10 11">
    <name type="scientific">Pseudomonas jessenii</name>
    <dbReference type="NCBI Taxonomy" id="77298"/>
    <lineage>
        <taxon>Bacteria</taxon>
        <taxon>Pseudomonadati</taxon>
        <taxon>Pseudomonadota</taxon>
        <taxon>Gammaproteobacteria</taxon>
        <taxon>Pseudomonadales</taxon>
        <taxon>Pseudomonadaceae</taxon>
        <taxon>Pseudomonas</taxon>
    </lineage>
</organism>
<gene>
    <name evidence="10" type="ORF">DEU51_12271</name>
</gene>
<dbReference type="PRINTS" id="PR01300">
    <property type="entry name" value="PYOCINKILLER"/>
</dbReference>
<dbReference type="SUPFAM" id="SSF54060">
    <property type="entry name" value="His-Me finger endonucleases"/>
    <property type="match status" value="1"/>
</dbReference>
<dbReference type="InterPro" id="IPR016128">
    <property type="entry name" value="Pyosin/cloacin_T_dom"/>
</dbReference>
<keyword evidence="4" id="KW-0255">Endonuclease</keyword>
<dbReference type="GO" id="GO:0031640">
    <property type="term" value="P:killing of cells of another organism"/>
    <property type="evidence" value="ECO:0007669"/>
    <property type="project" value="UniProtKB-KW"/>
</dbReference>
<keyword evidence="7" id="KW-0078">Bacteriocin</keyword>
<evidence type="ECO:0000256" key="2">
    <source>
        <dbReference type="ARBA" id="ARBA00022529"/>
    </source>
</evidence>
<dbReference type="GO" id="GO:0019835">
    <property type="term" value="P:cytolysis"/>
    <property type="evidence" value="ECO:0007669"/>
    <property type="project" value="InterPro"/>
</dbReference>
<feature type="compositionally biased region" description="Basic and acidic residues" evidence="8">
    <location>
        <begin position="251"/>
        <end position="267"/>
    </location>
</feature>
<evidence type="ECO:0000256" key="4">
    <source>
        <dbReference type="ARBA" id="ARBA00022759"/>
    </source>
</evidence>
<evidence type="ECO:0000256" key="1">
    <source>
        <dbReference type="ARBA" id="ARBA00006811"/>
    </source>
</evidence>
<reference evidence="10 11" key="1">
    <citation type="submission" date="2018-07" db="EMBL/GenBank/DDBJ databases">
        <title>Genome sequencing of rice bacterial endophytes.</title>
        <authorList>
            <person name="Venturi V."/>
        </authorList>
    </citation>
    <scope>NUCLEOTIDE SEQUENCE [LARGE SCALE GENOMIC DNA]</scope>
    <source>
        <strain evidence="10 11">E2333</strain>
    </source>
</reference>
<dbReference type="RefSeq" id="WP_115148222.1">
    <property type="nucleotide sequence ID" value="NZ_QRAV01000022.1"/>
</dbReference>
<dbReference type="GO" id="GO:0004519">
    <property type="term" value="F:endonuclease activity"/>
    <property type="evidence" value="ECO:0007669"/>
    <property type="project" value="UniProtKB-KW"/>
</dbReference>
<dbReference type="EMBL" id="QRAV01000022">
    <property type="protein sequence ID" value="RDL13837.1"/>
    <property type="molecule type" value="Genomic_DNA"/>
</dbReference>
<dbReference type="GO" id="GO:0042742">
    <property type="term" value="P:defense response to bacterium"/>
    <property type="evidence" value="ECO:0007669"/>
    <property type="project" value="UniProtKB-KW"/>
</dbReference>
<feature type="domain" description="Pyosin/cloacin translocation" evidence="9">
    <location>
        <begin position="380"/>
        <end position="514"/>
    </location>
</feature>
<comment type="caution">
    <text evidence="10">The sequence shown here is derived from an EMBL/GenBank/DDBJ whole genome shotgun (WGS) entry which is preliminary data.</text>
</comment>
<evidence type="ECO:0000256" key="7">
    <source>
        <dbReference type="ARBA" id="ARBA00023048"/>
    </source>
</evidence>